<evidence type="ECO:0000313" key="8">
    <source>
        <dbReference type="Proteomes" id="UP001246244"/>
    </source>
</evidence>
<name>A0ABU2D4A5_9EURY</name>
<comment type="function">
    <text evidence="1">This subunit may be involved in monitoring complementarity of crRNA and target RNA.</text>
</comment>
<evidence type="ECO:0000256" key="1">
    <source>
        <dbReference type="ARBA" id="ARBA00003640"/>
    </source>
</evidence>
<evidence type="ECO:0000256" key="3">
    <source>
        <dbReference type="ARBA" id="ARBA00016118"/>
    </source>
</evidence>
<keyword evidence="8" id="KW-1185">Reference proteome</keyword>
<comment type="similarity">
    <text evidence="2">Belongs to the CRISPR-associated Csm2 family.</text>
</comment>
<dbReference type="Proteomes" id="UP001246244">
    <property type="component" value="Unassembled WGS sequence"/>
</dbReference>
<dbReference type="CDD" id="cd09647">
    <property type="entry name" value="Csm2_III-A"/>
    <property type="match status" value="1"/>
</dbReference>
<dbReference type="InterPro" id="IPR010149">
    <property type="entry name" value="CRISPR-assoc_prot_Csm2_III-A"/>
</dbReference>
<accession>A0ABU2D4A5</accession>
<protein>
    <recommendedName>
        <fullName evidence="3">CRISPR system Cms protein Csm2</fullName>
    </recommendedName>
    <alternativeName>
        <fullName evidence="6">CRISPR type III A-associated protein Csm2</fullName>
    </alternativeName>
</protein>
<dbReference type="NCBIfam" id="TIGR01870">
    <property type="entry name" value="cas_TM1810_Csm2"/>
    <property type="match status" value="1"/>
</dbReference>
<proteinExistence type="inferred from homology"/>
<keyword evidence="4" id="KW-0694">RNA-binding</keyword>
<evidence type="ECO:0000256" key="4">
    <source>
        <dbReference type="ARBA" id="ARBA00022884"/>
    </source>
</evidence>
<gene>
    <name evidence="7" type="primary">csm2</name>
    <name evidence="7" type="ORF">RG963_13740</name>
</gene>
<dbReference type="Pfam" id="PF03750">
    <property type="entry name" value="Csm2_III-A"/>
    <property type="match status" value="1"/>
</dbReference>
<reference evidence="8" key="1">
    <citation type="submission" date="2023-07" db="EMBL/GenBank/DDBJ databases">
        <title>Whole-genome sequencing of a new Methanosarcina sp. Z-7115.</title>
        <authorList>
            <person name="Zhilina T.N."/>
            <person name="Merkel A.Y."/>
        </authorList>
    </citation>
    <scope>NUCLEOTIDE SEQUENCE [LARGE SCALE GENOMIC DNA]</scope>
    <source>
        <strain evidence="8">Z-7115</strain>
    </source>
</reference>
<dbReference type="EMBL" id="JAVKPK010000070">
    <property type="protein sequence ID" value="MDR7666819.1"/>
    <property type="molecule type" value="Genomic_DNA"/>
</dbReference>
<sequence length="155" mass="18112">MGQYRERSDNRGRSDNNEIGKILDEIGKLEMLKDLSIKLIADENGYADKIAHTLRNMKTAQLRRFFGAIKLIERTIEEENSEKAWDEVEAEFYLLKPKIAYAKGRKLIPEEFYQVLKVSLNKINVGTNEDKIENFKRFVKFLESIVAYHKFYGGD</sequence>
<dbReference type="RefSeq" id="WP_310576848.1">
    <property type="nucleotide sequence ID" value="NZ_JAVKPK010000070.1"/>
</dbReference>
<evidence type="ECO:0000256" key="5">
    <source>
        <dbReference type="ARBA" id="ARBA00023118"/>
    </source>
</evidence>
<evidence type="ECO:0000256" key="6">
    <source>
        <dbReference type="ARBA" id="ARBA00031723"/>
    </source>
</evidence>
<comment type="caution">
    <text evidence="7">The sequence shown here is derived from an EMBL/GenBank/DDBJ whole genome shotgun (WGS) entry which is preliminary data.</text>
</comment>
<organism evidence="7 8">
    <name type="scientific">Methanosarcina baikalica</name>
    <dbReference type="NCBI Taxonomy" id="3073890"/>
    <lineage>
        <taxon>Archaea</taxon>
        <taxon>Methanobacteriati</taxon>
        <taxon>Methanobacteriota</taxon>
        <taxon>Stenosarchaea group</taxon>
        <taxon>Methanomicrobia</taxon>
        <taxon>Methanosarcinales</taxon>
        <taxon>Methanosarcinaceae</taxon>
        <taxon>Methanosarcina</taxon>
    </lineage>
</organism>
<evidence type="ECO:0000313" key="7">
    <source>
        <dbReference type="EMBL" id="MDR7666819.1"/>
    </source>
</evidence>
<evidence type="ECO:0000256" key="2">
    <source>
        <dbReference type="ARBA" id="ARBA00006896"/>
    </source>
</evidence>
<keyword evidence="5" id="KW-0051">Antiviral defense</keyword>